<feature type="transmembrane region" description="Helical" evidence="6">
    <location>
        <begin position="116"/>
        <end position="137"/>
    </location>
</feature>
<feature type="transmembrane region" description="Helical" evidence="6">
    <location>
        <begin position="6"/>
        <end position="25"/>
    </location>
</feature>
<dbReference type="EMBL" id="BMZH01000003">
    <property type="protein sequence ID" value="GHA88794.1"/>
    <property type="molecule type" value="Genomic_DNA"/>
</dbReference>
<evidence type="ECO:0000256" key="5">
    <source>
        <dbReference type="ARBA" id="ARBA00023136"/>
    </source>
</evidence>
<evidence type="ECO:0000256" key="1">
    <source>
        <dbReference type="ARBA" id="ARBA00004141"/>
    </source>
</evidence>
<keyword evidence="4 6" id="KW-1133">Transmembrane helix</keyword>
<proteinExistence type="inferred from homology"/>
<keyword evidence="9" id="KW-1185">Reference proteome</keyword>
<dbReference type="PANTHER" id="PTHR32322:SF2">
    <property type="entry name" value="EAMA DOMAIN-CONTAINING PROTEIN"/>
    <property type="match status" value="1"/>
</dbReference>
<feature type="transmembrane region" description="Helical" evidence="6">
    <location>
        <begin position="60"/>
        <end position="82"/>
    </location>
</feature>
<feature type="transmembrane region" description="Helical" evidence="6">
    <location>
        <begin position="149"/>
        <end position="166"/>
    </location>
</feature>
<keyword evidence="5 6" id="KW-0472">Membrane</keyword>
<feature type="transmembrane region" description="Helical" evidence="6">
    <location>
        <begin position="178"/>
        <end position="199"/>
    </location>
</feature>
<reference evidence="8" key="2">
    <citation type="submission" date="2020-09" db="EMBL/GenBank/DDBJ databases">
        <authorList>
            <person name="Sun Q."/>
            <person name="Kim S."/>
        </authorList>
    </citation>
    <scope>NUCLEOTIDE SEQUENCE</scope>
    <source>
        <strain evidence="8">KCTC 32513</strain>
    </source>
</reference>
<dbReference type="InterPro" id="IPR000620">
    <property type="entry name" value="EamA_dom"/>
</dbReference>
<evidence type="ECO:0000313" key="8">
    <source>
        <dbReference type="EMBL" id="GHA88794.1"/>
    </source>
</evidence>
<gene>
    <name evidence="8" type="ORF">GCM10009069_09770</name>
</gene>
<reference evidence="8" key="1">
    <citation type="journal article" date="2014" name="Int. J. Syst. Evol. Microbiol.">
        <title>Complete genome sequence of Corynebacterium casei LMG S-19264T (=DSM 44701T), isolated from a smear-ripened cheese.</title>
        <authorList>
            <consortium name="US DOE Joint Genome Institute (JGI-PGF)"/>
            <person name="Walter F."/>
            <person name="Albersmeier A."/>
            <person name="Kalinowski J."/>
            <person name="Ruckert C."/>
        </authorList>
    </citation>
    <scope>NUCLEOTIDE SEQUENCE</scope>
    <source>
        <strain evidence="8">KCTC 32513</strain>
    </source>
</reference>
<dbReference type="Proteomes" id="UP000634004">
    <property type="component" value="Unassembled WGS sequence"/>
</dbReference>
<dbReference type="SUPFAM" id="SSF103481">
    <property type="entry name" value="Multidrug resistance efflux transporter EmrE"/>
    <property type="match status" value="2"/>
</dbReference>
<keyword evidence="3 6" id="KW-0812">Transmembrane</keyword>
<feature type="transmembrane region" description="Helical" evidence="6">
    <location>
        <begin position="32"/>
        <end position="54"/>
    </location>
</feature>
<dbReference type="Pfam" id="PF00892">
    <property type="entry name" value="EamA"/>
    <property type="match status" value="1"/>
</dbReference>
<dbReference type="PANTHER" id="PTHR32322">
    <property type="entry name" value="INNER MEMBRANE TRANSPORTER"/>
    <property type="match status" value="1"/>
</dbReference>
<dbReference type="AlphaFoldDB" id="A0A8J3CNX8"/>
<dbReference type="RefSeq" id="WP_189496018.1">
    <property type="nucleotide sequence ID" value="NZ_BMZH01000003.1"/>
</dbReference>
<feature type="domain" description="EamA" evidence="7">
    <location>
        <begin position="149"/>
        <end position="283"/>
    </location>
</feature>
<evidence type="ECO:0000256" key="3">
    <source>
        <dbReference type="ARBA" id="ARBA00022692"/>
    </source>
</evidence>
<accession>A0A8J3CNX8</accession>
<protein>
    <submittedName>
        <fullName evidence="8">Membrane protein</fullName>
    </submittedName>
</protein>
<evidence type="ECO:0000256" key="6">
    <source>
        <dbReference type="SAM" id="Phobius"/>
    </source>
</evidence>
<feature type="transmembrane region" description="Helical" evidence="6">
    <location>
        <begin position="89"/>
        <end position="110"/>
    </location>
</feature>
<evidence type="ECO:0000259" key="7">
    <source>
        <dbReference type="Pfam" id="PF00892"/>
    </source>
</evidence>
<feature type="transmembrane region" description="Helical" evidence="6">
    <location>
        <begin position="211"/>
        <end position="232"/>
    </location>
</feature>
<name>A0A8J3CNX8_9PROT</name>
<dbReference type="Gene3D" id="1.10.3730.20">
    <property type="match status" value="2"/>
</dbReference>
<feature type="transmembrane region" description="Helical" evidence="6">
    <location>
        <begin position="238"/>
        <end position="260"/>
    </location>
</feature>
<evidence type="ECO:0000313" key="9">
    <source>
        <dbReference type="Proteomes" id="UP000634004"/>
    </source>
</evidence>
<organism evidence="8 9">
    <name type="scientific">Algimonas arctica</name>
    <dbReference type="NCBI Taxonomy" id="1479486"/>
    <lineage>
        <taxon>Bacteria</taxon>
        <taxon>Pseudomonadati</taxon>
        <taxon>Pseudomonadota</taxon>
        <taxon>Alphaproteobacteria</taxon>
        <taxon>Maricaulales</taxon>
        <taxon>Robiginitomaculaceae</taxon>
        <taxon>Algimonas</taxon>
    </lineage>
</organism>
<sequence>MTPTTLAILLGLTSAVSLAAVNAVVKAGRDILMARVVLSVTAALLTLPAIFFVPLPTAPIWIALAFSLMAHGAYQFGLINALSRGDLSLVFPVMRGGAPILVAIAAFIFLNESLRPIEWTGLIIATLGVFGFVLKPGKSITGIDAPKPALLFAGFTAFAIALYSVLDARGVRMVESPFTYIVWLFVLDGVQMGIAGSVLRGEALWRDARSIWRYGVIAALGSMLSFGVLLYAMSLTEVARVSALRESAVVFGALFGWLFLKEGFGARRLAFAAITASGLAMMNL</sequence>
<evidence type="ECO:0000256" key="2">
    <source>
        <dbReference type="ARBA" id="ARBA00007362"/>
    </source>
</evidence>
<dbReference type="InterPro" id="IPR037185">
    <property type="entry name" value="EmrE-like"/>
</dbReference>
<dbReference type="InterPro" id="IPR050638">
    <property type="entry name" value="AA-Vitamin_Transporters"/>
</dbReference>
<dbReference type="GO" id="GO:0016020">
    <property type="term" value="C:membrane"/>
    <property type="evidence" value="ECO:0007669"/>
    <property type="project" value="UniProtKB-SubCell"/>
</dbReference>
<comment type="caution">
    <text evidence="8">The sequence shown here is derived from an EMBL/GenBank/DDBJ whole genome shotgun (WGS) entry which is preliminary data.</text>
</comment>
<comment type="subcellular location">
    <subcellularLocation>
        <location evidence="1">Membrane</location>
        <topology evidence="1">Multi-pass membrane protein</topology>
    </subcellularLocation>
</comment>
<comment type="similarity">
    <text evidence="2">Belongs to the EamA transporter family.</text>
</comment>
<evidence type="ECO:0000256" key="4">
    <source>
        <dbReference type="ARBA" id="ARBA00022989"/>
    </source>
</evidence>